<comment type="similarity">
    <text evidence="2">Belongs to the krueppel C2H2-type zinc-finger protein family.</text>
</comment>
<evidence type="ECO:0000256" key="8">
    <source>
        <dbReference type="ARBA" id="ARBA00023163"/>
    </source>
</evidence>
<keyword evidence="8" id="KW-0804">Transcription</keyword>
<feature type="domain" description="C2H2-type" evidence="12">
    <location>
        <begin position="233"/>
        <end position="260"/>
    </location>
</feature>
<dbReference type="PROSITE" id="PS50157">
    <property type="entry name" value="ZINC_FINGER_C2H2_2"/>
    <property type="match status" value="6"/>
</dbReference>
<dbReference type="FunFam" id="3.30.160.60:FF:001344">
    <property type="entry name" value="Zinc finger protein 16 like"/>
    <property type="match status" value="2"/>
</dbReference>
<evidence type="ECO:0000256" key="5">
    <source>
        <dbReference type="ARBA" id="ARBA00022771"/>
    </source>
</evidence>
<evidence type="ECO:0000256" key="3">
    <source>
        <dbReference type="ARBA" id="ARBA00022723"/>
    </source>
</evidence>
<dbReference type="Gene3D" id="3.30.160.60">
    <property type="entry name" value="Classic Zinc Finger"/>
    <property type="match status" value="5"/>
</dbReference>
<keyword evidence="5 10" id="KW-0863">Zinc-finger</keyword>
<comment type="caution">
    <text evidence="13">The sequence shown here is derived from an EMBL/GenBank/DDBJ whole genome shotgun (WGS) entry which is preliminary data.</text>
</comment>
<protein>
    <submittedName>
        <fullName evidence="13">Zinc finger protein 567</fullName>
    </submittedName>
</protein>
<feature type="domain" description="C2H2-type" evidence="12">
    <location>
        <begin position="290"/>
        <end position="317"/>
    </location>
</feature>
<dbReference type="FunFam" id="3.30.160.60:FF:000761">
    <property type="entry name" value="Zinc finger protein 449"/>
    <property type="match status" value="1"/>
</dbReference>
<dbReference type="Pfam" id="PF00096">
    <property type="entry name" value="zf-C2H2"/>
    <property type="match status" value="4"/>
</dbReference>
<evidence type="ECO:0000256" key="11">
    <source>
        <dbReference type="SAM" id="MobiDB-lite"/>
    </source>
</evidence>
<dbReference type="InterPro" id="IPR050331">
    <property type="entry name" value="Zinc_finger"/>
</dbReference>
<evidence type="ECO:0000256" key="4">
    <source>
        <dbReference type="ARBA" id="ARBA00022737"/>
    </source>
</evidence>
<evidence type="ECO:0000313" key="14">
    <source>
        <dbReference type="Proteomes" id="UP000646548"/>
    </source>
</evidence>
<dbReference type="InterPro" id="IPR013087">
    <property type="entry name" value="Znf_C2H2_type"/>
</dbReference>
<dbReference type="EMBL" id="WKFB01000015">
    <property type="protein sequence ID" value="KAF6739082.1"/>
    <property type="molecule type" value="Genomic_DNA"/>
</dbReference>
<keyword evidence="3" id="KW-0479">Metal-binding</keyword>
<feature type="compositionally biased region" description="Acidic residues" evidence="11">
    <location>
        <begin position="97"/>
        <end position="106"/>
    </location>
</feature>
<accession>A0A834FTL9</accession>
<dbReference type="SUPFAM" id="SSF57667">
    <property type="entry name" value="beta-beta-alpha zinc fingers"/>
    <property type="match status" value="3"/>
</dbReference>
<proteinExistence type="inferred from homology"/>
<evidence type="ECO:0000256" key="9">
    <source>
        <dbReference type="ARBA" id="ARBA00023242"/>
    </source>
</evidence>
<name>A0A834FTL9_ORYME</name>
<dbReference type="SMART" id="SM00355">
    <property type="entry name" value="ZnF_C2H2"/>
    <property type="match status" value="6"/>
</dbReference>
<evidence type="ECO:0000259" key="12">
    <source>
        <dbReference type="PROSITE" id="PS50157"/>
    </source>
</evidence>
<evidence type="ECO:0000256" key="7">
    <source>
        <dbReference type="ARBA" id="ARBA00023015"/>
    </source>
</evidence>
<feature type="domain" description="C2H2-type" evidence="12">
    <location>
        <begin position="318"/>
        <end position="345"/>
    </location>
</feature>
<dbReference type="GO" id="GO:0008270">
    <property type="term" value="F:zinc ion binding"/>
    <property type="evidence" value="ECO:0007669"/>
    <property type="project" value="UniProtKB-KW"/>
</dbReference>
<evidence type="ECO:0000313" key="13">
    <source>
        <dbReference type="EMBL" id="KAF6739082.1"/>
    </source>
</evidence>
<dbReference type="AlphaFoldDB" id="A0A834FTL9"/>
<reference evidence="13" key="1">
    <citation type="journal article" name="BMC Genomics">
        <title>Long-read sequencing and de novo genome assembly of marine medaka (Oryzias melastigma).</title>
        <authorList>
            <person name="Liang P."/>
            <person name="Saqib H.S.A."/>
            <person name="Ni X."/>
            <person name="Shen Y."/>
        </authorList>
    </citation>
    <scope>NUCLEOTIDE SEQUENCE</scope>
    <source>
        <strain evidence="13">Bigg-433</strain>
    </source>
</reference>
<dbReference type="Proteomes" id="UP000646548">
    <property type="component" value="Unassembled WGS sequence"/>
</dbReference>
<feature type="domain" description="C2H2-type" evidence="12">
    <location>
        <begin position="346"/>
        <end position="371"/>
    </location>
</feature>
<gene>
    <name evidence="13" type="ORF">FQA47_001431</name>
</gene>
<dbReference type="GO" id="GO:0010468">
    <property type="term" value="P:regulation of gene expression"/>
    <property type="evidence" value="ECO:0007669"/>
    <property type="project" value="TreeGrafter"/>
</dbReference>
<feature type="region of interest" description="Disordered" evidence="11">
    <location>
        <begin position="194"/>
        <end position="225"/>
    </location>
</feature>
<feature type="domain" description="C2H2-type" evidence="12">
    <location>
        <begin position="162"/>
        <end position="190"/>
    </location>
</feature>
<feature type="compositionally biased region" description="Polar residues" evidence="11">
    <location>
        <begin position="194"/>
        <end position="210"/>
    </location>
</feature>
<keyword evidence="6" id="KW-0862">Zinc</keyword>
<feature type="compositionally biased region" description="Basic and acidic residues" evidence="11">
    <location>
        <begin position="15"/>
        <end position="31"/>
    </location>
</feature>
<feature type="region of interest" description="Disordered" evidence="11">
    <location>
        <begin position="1"/>
        <end position="61"/>
    </location>
</feature>
<feature type="region of interest" description="Disordered" evidence="11">
    <location>
        <begin position="88"/>
        <end position="155"/>
    </location>
</feature>
<feature type="domain" description="C2H2-type" evidence="12">
    <location>
        <begin position="261"/>
        <end position="288"/>
    </location>
</feature>
<keyword evidence="9" id="KW-0539">Nucleus</keyword>
<comment type="subcellular location">
    <subcellularLocation>
        <location evidence="1">Nucleus</location>
    </subcellularLocation>
</comment>
<evidence type="ECO:0000256" key="1">
    <source>
        <dbReference type="ARBA" id="ARBA00004123"/>
    </source>
</evidence>
<dbReference type="PANTHER" id="PTHR16515">
    <property type="entry name" value="PR DOMAIN ZINC FINGER PROTEIN"/>
    <property type="match status" value="1"/>
</dbReference>
<keyword evidence="7" id="KW-0805">Transcription regulation</keyword>
<dbReference type="GO" id="GO:0005634">
    <property type="term" value="C:nucleus"/>
    <property type="evidence" value="ECO:0007669"/>
    <property type="project" value="UniProtKB-SubCell"/>
</dbReference>
<evidence type="ECO:0000256" key="6">
    <source>
        <dbReference type="ARBA" id="ARBA00022833"/>
    </source>
</evidence>
<keyword evidence="4" id="KW-0677">Repeat</keyword>
<sequence>MKDKNSRGCTDTEDQLSHADKAAPPEPEPHPLHLWPDSGMGSSGPAQGDAEDIFSMLPSGSGSKRMYEYEWMAPMDYSSDLKVLKEPAKENVQHSDVEDDENDDELSGAGGGGPEQIQASVSHVQPAEFSMASQSSPGHTGSPLEGTAEPPDSGQEFTGHPYICSLCGTFCPDSLYLEEHIRLIHADDSAIKEQQSTSNAVGNGSLGDNNGSPSGAGQGGGPMKKEIKIEGGYECGDCGRHFNYLGNLRQHQRIHTGEKPFMCPECGERFRHAARLKSHRLVHSGAQSPFPCPQCGKGFSVLSGLKRHQRVHTGESPYACPQCGRRFKELGNLYTHQRIHSGATPYYCQQCGRSFRHLGTYKSHRCIPAQS</sequence>
<dbReference type="PROSITE" id="PS00028">
    <property type="entry name" value="ZINC_FINGER_C2H2_1"/>
    <property type="match status" value="5"/>
</dbReference>
<dbReference type="InterPro" id="IPR036236">
    <property type="entry name" value="Znf_C2H2_sf"/>
</dbReference>
<organism evidence="13 14">
    <name type="scientific">Oryzias melastigma</name>
    <name type="common">Marine medaka</name>
    <dbReference type="NCBI Taxonomy" id="30732"/>
    <lineage>
        <taxon>Eukaryota</taxon>
        <taxon>Metazoa</taxon>
        <taxon>Chordata</taxon>
        <taxon>Craniata</taxon>
        <taxon>Vertebrata</taxon>
        <taxon>Euteleostomi</taxon>
        <taxon>Actinopterygii</taxon>
        <taxon>Neopterygii</taxon>
        <taxon>Teleostei</taxon>
        <taxon>Neoteleostei</taxon>
        <taxon>Acanthomorphata</taxon>
        <taxon>Ovalentaria</taxon>
        <taxon>Atherinomorphae</taxon>
        <taxon>Beloniformes</taxon>
        <taxon>Adrianichthyidae</taxon>
        <taxon>Oryziinae</taxon>
        <taxon>Oryzias</taxon>
    </lineage>
</organism>
<evidence type="ECO:0000256" key="2">
    <source>
        <dbReference type="ARBA" id="ARBA00006991"/>
    </source>
</evidence>
<dbReference type="FunFam" id="3.30.160.60:FF:001498">
    <property type="entry name" value="Zinc finger protein 404"/>
    <property type="match status" value="1"/>
</dbReference>
<dbReference type="PANTHER" id="PTHR16515:SF49">
    <property type="entry name" value="GASTRULA ZINC FINGER PROTEIN XLCGF49.1-LIKE-RELATED"/>
    <property type="match status" value="1"/>
</dbReference>
<evidence type="ECO:0000256" key="10">
    <source>
        <dbReference type="PROSITE-ProRule" id="PRU00042"/>
    </source>
</evidence>